<reference evidence="2" key="1">
    <citation type="submission" date="2019-11" db="EMBL/GenBank/DDBJ databases">
        <title>Description of Pedobacter sp. LMG 31464T.</title>
        <authorList>
            <person name="Carlier A."/>
            <person name="Qi S."/>
            <person name="Vandamme P."/>
        </authorList>
    </citation>
    <scope>NUCLEOTIDE SEQUENCE</scope>
    <source>
        <strain evidence="2">LMG 31464</strain>
    </source>
</reference>
<keyword evidence="1" id="KW-1133">Transmembrane helix</keyword>
<dbReference type="Proteomes" id="UP000601055">
    <property type="component" value="Unassembled WGS sequence"/>
</dbReference>
<dbReference type="AlphaFoldDB" id="A0A923IU02"/>
<comment type="caution">
    <text evidence="2">The sequence shown here is derived from an EMBL/GenBank/DDBJ whole genome shotgun (WGS) entry which is preliminary data.</text>
</comment>
<dbReference type="EMBL" id="WNXD01000001">
    <property type="protein sequence ID" value="MBB2144238.1"/>
    <property type="molecule type" value="Genomic_DNA"/>
</dbReference>
<protein>
    <submittedName>
        <fullName evidence="2">Uncharacterized protein</fullName>
    </submittedName>
</protein>
<organism evidence="2 3">
    <name type="scientific">Pedobacter planticolens</name>
    <dbReference type="NCBI Taxonomy" id="2679964"/>
    <lineage>
        <taxon>Bacteria</taxon>
        <taxon>Pseudomonadati</taxon>
        <taxon>Bacteroidota</taxon>
        <taxon>Sphingobacteriia</taxon>
        <taxon>Sphingobacteriales</taxon>
        <taxon>Sphingobacteriaceae</taxon>
        <taxon>Pedobacter</taxon>
    </lineage>
</organism>
<feature type="transmembrane region" description="Helical" evidence="1">
    <location>
        <begin position="39"/>
        <end position="60"/>
    </location>
</feature>
<dbReference type="RefSeq" id="WP_182920933.1">
    <property type="nucleotide sequence ID" value="NZ_WNXD01000001.1"/>
</dbReference>
<keyword evidence="1" id="KW-0472">Membrane</keyword>
<feature type="transmembrane region" description="Helical" evidence="1">
    <location>
        <begin position="128"/>
        <end position="151"/>
    </location>
</feature>
<keyword evidence="3" id="KW-1185">Reference proteome</keyword>
<evidence type="ECO:0000256" key="1">
    <source>
        <dbReference type="SAM" id="Phobius"/>
    </source>
</evidence>
<name>A0A923IU02_9SPHI</name>
<feature type="transmembrane region" description="Helical" evidence="1">
    <location>
        <begin position="97"/>
        <end position="116"/>
    </location>
</feature>
<keyword evidence="1" id="KW-0812">Transmembrane</keyword>
<evidence type="ECO:0000313" key="2">
    <source>
        <dbReference type="EMBL" id="MBB2144238.1"/>
    </source>
</evidence>
<feature type="transmembrane region" description="Helical" evidence="1">
    <location>
        <begin position="72"/>
        <end position="91"/>
    </location>
</feature>
<proteinExistence type="predicted"/>
<accession>A0A923IU02</accession>
<feature type="transmembrane region" description="Helical" evidence="1">
    <location>
        <begin position="7"/>
        <end position="27"/>
    </location>
</feature>
<sequence length="152" mass="17480">MQNDQKDISLAILYFLLSLFISILFISQNDLLYTDTNQMILSGSIAGAKWGIQIIAALFLLKKKKFEFIRRISLVCLSGSISLLSYYLLMYLPLSSWWQFVLTLIICVVIMLVLYFQAVAKTRIGLQWYFGWVACLIIAILLQLTIVFHIIT</sequence>
<evidence type="ECO:0000313" key="3">
    <source>
        <dbReference type="Proteomes" id="UP000601055"/>
    </source>
</evidence>
<gene>
    <name evidence="2" type="ORF">GM921_01960</name>
</gene>